<sequence>MAKKNVAVVMGGYSDEYVVSMKSGQLIFEELDRDLYNVYKVHILKDGWFLITDNNEKLPINKSDFSVDLNGEQLKFDVCFNIIHGTPGENGILQAYWDAVGQKYTGCNFYQSALTFNKKDTLAVLSKYGIPSAKSIYIRKGEDINHNEIISTLGLPLFVKPNQSGSSLGISKVKEASDLQNAIEIAFKEDNEILIESFLNGTEVSVGVLDYKGETIVLGITEIVPKNEFFDYEAKYNGASEEITPARLDDATRLKVEEISKRAYDSLGMSGFSRSEYIIMDGTPYMLEMNTNPGFSPASILPQQAKIYGISIKDLCGNEVEKAFEKK</sequence>
<dbReference type="RefSeq" id="WP_024566011.1">
    <property type="nucleotide sequence ID" value="NZ_CP007547.1"/>
</dbReference>
<name>A0A077EIA6_9FLAO</name>
<evidence type="ECO:0000256" key="6">
    <source>
        <dbReference type="ARBA" id="ARBA00022598"/>
    </source>
</evidence>
<keyword evidence="8 16" id="KW-0067">ATP-binding</keyword>
<evidence type="ECO:0000256" key="14">
    <source>
        <dbReference type="PIRSR" id="PIRSR039102-1"/>
    </source>
</evidence>
<dbReference type="KEGG" id="eao:BD94_3387"/>
<dbReference type="PROSITE" id="PS00843">
    <property type="entry name" value="DALA_DALA_LIGASE_1"/>
    <property type="match status" value="1"/>
</dbReference>
<evidence type="ECO:0000313" key="19">
    <source>
        <dbReference type="Proteomes" id="UP000028933"/>
    </source>
</evidence>
<evidence type="ECO:0000256" key="16">
    <source>
        <dbReference type="PROSITE-ProRule" id="PRU00409"/>
    </source>
</evidence>
<dbReference type="SUPFAM" id="SSF56059">
    <property type="entry name" value="Glutathione synthetase ATP-binding domain-like"/>
    <property type="match status" value="1"/>
</dbReference>
<dbReference type="GO" id="GO:0009252">
    <property type="term" value="P:peptidoglycan biosynthetic process"/>
    <property type="evidence" value="ECO:0007669"/>
    <property type="project" value="UniProtKB-UniRule"/>
</dbReference>
<comment type="pathway">
    <text evidence="13">Cell wall biogenesis; peptidoglycan biosynthesis.</text>
</comment>
<reference evidence="18 19" key="1">
    <citation type="journal article" date="2013" name="Lancet">
        <title>First case of E anophelis outbreak in an intensive-care unit.</title>
        <authorList>
            <person name="Teo J."/>
            <person name="Tan S.Y."/>
            <person name="Tay M."/>
            <person name="Ding Y."/>
            <person name="Kjelleberg S."/>
            <person name="Givskov M."/>
            <person name="Lin R.T."/>
            <person name="Yang L."/>
        </authorList>
    </citation>
    <scope>NUCLEOTIDE SEQUENCE [LARGE SCALE GENOMIC DNA]</scope>
    <source>
        <strain evidence="18 19">NUHP1</strain>
    </source>
</reference>
<feature type="binding site" evidence="15">
    <location>
        <position position="288"/>
    </location>
    <ligand>
        <name>Mg(2+)</name>
        <dbReference type="ChEBI" id="CHEBI:18420"/>
        <label>2</label>
    </ligand>
</feature>
<keyword evidence="7 16" id="KW-0547">Nucleotide-binding</keyword>
<dbReference type="EC" id="6.3.2.4" evidence="4 13"/>
<dbReference type="Pfam" id="PF07478">
    <property type="entry name" value="Dala_Dala_lig_C"/>
    <property type="match status" value="1"/>
</dbReference>
<keyword evidence="15" id="KW-0460">Magnesium</keyword>
<dbReference type="PANTHER" id="PTHR23132:SF23">
    <property type="entry name" value="D-ALANINE--D-ALANINE LIGASE B"/>
    <property type="match status" value="1"/>
</dbReference>
<dbReference type="SUPFAM" id="SSF52440">
    <property type="entry name" value="PreATP-grasp domain"/>
    <property type="match status" value="1"/>
</dbReference>
<dbReference type="GO" id="GO:0008716">
    <property type="term" value="F:D-alanine-D-alanine ligase activity"/>
    <property type="evidence" value="ECO:0007669"/>
    <property type="project" value="UniProtKB-UniRule"/>
</dbReference>
<dbReference type="GO" id="GO:0046872">
    <property type="term" value="F:metal ion binding"/>
    <property type="evidence" value="ECO:0007669"/>
    <property type="project" value="UniProtKB-KW"/>
</dbReference>
<dbReference type="Gene3D" id="3.30.470.20">
    <property type="entry name" value="ATP-grasp fold, B domain"/>
    <property type="match status" value="1"/>
</dbReference>
<dbReference type="GO" id="GO:0005737">
    <property type="term" value="C:cytoplasm"/>
    <property type="evidence" value="ECO:0007669"/>
    <property type="project" value="UniProtKB-SubCell"/>
</dbReference>
<evidence type="ECO:0000256" key="12">
    <source>
        <dbReference type="ARBA" id="ARBA00047614"/>
    </source>
</evidence>
<dbReference type="AlphaFoldDB" id="A0A077EIA6"/>
<dbReference type="eggNOG" id="COG1181">
    <property type="taxonomic scope" value="Bacteria"/>
</dbReference>
<accession>A0A077EIA6</accession>
<dbReference type="Proteomes" id="UP000028933">
    <property type="component" value="Chromosome"/>
</dbReference>
<feature type="domain" description="ATP-grasp" evidence="17">
    <location>
        <begin position="122"/>
        <end position="321"/>
    </location>
</feature>
<keyword evidence="10 13" id="KW-0573">Peptidoglycan synthesis</keyword>
<protein>
    <recommendedName>
        <fullName evidence="4 13">D-alanine--D-alanine ligase</fullName>
        <ecNumber evidence="4 13">6.3.2.4</ecNumber>
    </recommendedName>
    <alternativeName>
        <fullName evidence="13">D-Ala-D-Ala ligase</fullName>
    </alternativeName>
    <alternativeName>
        <fullName evidence="13">D-alanylalanine synthetase</fullName>
    </alternativeName>
</protein>
<keyword evidence="11 13" id="KW-0961">Cell wall biogenesis/degradation</keyword>
<comment type="subcellular location">
    <subcellularLocation>
        <location evidence="2 13">Cytoplasm</location>
    </subcellularLocation>
</comment>
<keyword evidence="9 13" id="KW-0133">Cell shape</keyword>
<gene>
    <name evidence="13" type="primary">ddl</name>
    <name evidence="18" type="ORF">BD94_3387</name>
</gene>
<evidence type="ECO:0000256" key="7">
    <source>
        <dbReference type="ARBA" id="ARBA00022741"/>
    </source>
</evidence>
<feature type="active site" evidence="14">
    <location>
        <position position="299"/>
    </location>
</feature>
<dbReference type="InterPro" id="IPR011095">
    <property type="entry name" value="Dala_Dala_lig_C"/>
</dbReference>
<evidence type="ECO:0000256" key="5">
    <source>
        <dbReference type="ARBA" id="ARBA00022490"/>
    </source>
</evidence>
<dbReference type="InterPro" id="IPR005905">
    <property type="entry name" value="D_ala_D_ala"/>
</dbReference>
<dbReference type="PANTHER" id="PTHR23132">
    <property type="entry name" value="D-ALANINE--D-ALANINE LIGASE"/>
    <property type="match status" value="1"/>
</dbReference>
<dbReference type="HOGENOM" id="CLU_039268_1_1_10"/>
<dbReference type="UniPathway" id="UPA00219"/>
<feature type="binding site" evidence="15">
    <location>
        <position position="290"/>
    </location>
    <ligand>
        <name>Mg(2+)</name>
        <dbReference type="ChEBI" id="CHEBI:18420"/>
        <label>2</label>
    </ligand>
</feature>
<feature type="binding site" evidence="15">
    <location>
        <position position="288"/>
    </location>
    <ligand>
        <name>Mg(2+)</name>
        <dbReference type="ChEBI" id="CHEBI:18420"/>
        <label>1</label>
    </ligand>
</feature>
<dbReference type="InterPro" id="IPR013815">
    <property type="entry name" value="ATP_grasp_subdomain_1"/>
</dbReference>
<dbReference type="InterPro" id="IPR000291">
    <property type="entry name" value="D-Ala_lig_Van_CS"/>
</dbReference>
<dbReference type="InterPro" id="IPR016185">
    <property type="entry name" value="PreATP-grasp_dom_sf"/>
</dbReference>
<evidence type="ECO:0000256" key="9">
    <source>
        <dbReference type="ARBA" id="ARBA00022960"/>
    </source>
</evidence>
<dbReference type="Gene3D" id="3.40.50.20">
    <property type="match status" value="1"/>
</dbReference>
<organism evidence="18 19">
    <name type="scientific">Elizabethkingia anophelis NUHP1</name>
    <dbReference type="NCBI Taxonomy" id="1338011"/>
    <lineage>
        <taxon>Bacteria</taxon>
        <taxon>Pseudomonadati</taxon>
        <taxon>Bacteroidota</taxon>
        <taxon>Flavobacteriia</taxon>
        <taxon>Flavobacteriales</taxon>
        <taxon>Weeksellaceae</taxon>
        <taxon>Elizabethkingia</taxon>
    </lineage>
</organism>
<dbReference type="EMBL" id="CP007547">
    <property type="protein sequence ID" value="AIL47162.1"/>
    <property type="molecule type" value="Genomic_DNA"/>
</dbReference>
<evidence type="ECO:0000256" key="4">
    <source>
        <dbReference type="ARBA" id="ARBA00012216"/>
    </source>
</evidence>
<evidence type="ECO:0000313" key="18">
    <source>
        <dbReference type="EMBL" id="AIL47162.1"/>
    </source>
</evidence>
<dbReference type="NCBIfam" id="TIGR01205">
    <property type="entry name" value="D_ala_D_alaTIGR"/>
    <property type="match status" value="1"/>
</dbReference>
<dbReference type="STRING" id="1338011.BD94_3387"/>
<feature type="active site" evidence="14">
    <location>
        <position position="166"/>
    </location>
</feature>
<evidence type="ECO:0000256" key="15">
    <source>
        <dbReference type="PIRSR" id="PIRSR039102-3"/>
    </source>
</evidence>
<dbReference type="Gene3D" id="3.30.1490.20">
    <property type="entry name" value="ATP-grasp fold, A domain"/>
    <property type="match status" value="1"/>
</dbReference>
<evidence type="ECO:0000256" key="10">
    <source>
        <dbReference type="ARBA" id="ARBA00022984"/>
    </source>
</evidence>
<dbReference type="PIRSF" id="PIRSF039102">
    <property type="entry name" value="Ddl/VanB"/>
    <property type="match status" value="1"/>
</dbReference>
<keyword evidence="6 13" id="KW-0436">Ligase</keyword>
<evidence type="ECO:0000259" key="17">
    <source>
        <dbReference type="PROSITE" id="PS50975"/>
    </source>
</evidence>
<evidence type="ECO:0000256" key="8">
    <source>
        <dbReference type="ARBA" id="ARBA00022840"/>
    </source>
</evidence>
<comment type="cofactor">
    <cofactor evidence="15">
        <name>Mg(2+)</name>
        <dbReference type="ChEBI" id="CHEBI:18420"/>
    </cofactor>
    <cofactor evidence="15">
        <name>Mn(2+)</name>
        <dbReference type="ChEBI" id="CHEBI:29035"/>
    </cofactor>
    <text evidence="15">Binds 2 magnesium or manganese ions per subunit.</text>
</comment>
<dbReference type="NCBIfam" id="NF002527">
    <property type="entry name" value="PRK01966.1-3"/>
    <property type="match status" value="1"/>
</dbReference>
<keyword evidence="15" id="KW-0464">Manganese</keyword>
<dbReference type="GO" id="GO:0008360">
    <property type="term" value="P:regulation of cell shape"/>
    <property type="evidence" value="ECO:0007669"/>
    <property type="project" value="UniProtKB-KW"/>
</dbReference>
<evidence type="ECO:0000256" key="2">
    <source>
        <dbReference type="ARBA" id="ARBA00004496"/>
    </source>
</evidence>
<comment type="similarity">
    <text evidence="3 13">Belongs to the D-alanine--D-alanine ligase family.</text>
</comment>
<dbReference type="GO" id="GO:0071555">
    <property type="term" value="P:cell wall organization"/>
    <property type="evidence" value="ECO:0007669"/>
    <property type="project" value="UniProtKB-KW"/>
</dbReference>
<feature type="active site" evidence="14">
    <location>
        <position position="16"/>
    </location>
</feature>
<evidence type="ECO:0000256" key="1">
    <source>
        <dbReference type="ARBA" id="ARBA00001936"/>
    </source>
</evidence>
<evidence type="ECO:0000256" key="11">
    <source>
        <dbReference type="ARBA" id="ARBA00023316"/>
    </source>
</evidence>
<dbReference type="InterPro" id="IPR011761">
    <property type="entry name" value="ATP-grasp"/>
</dbReference>
<dbReference type="InterPro" id="IPR011127">
    <property type="entry name" value="Dala_Dala_lig_N"/>
</dbReference>
<evidence type="ECO:0000256" key="13">
    <source>
        <dbReference type="HAMAP-Rule" id="MF_00047"/>
    </source>
</evidence>
<keyword evidence="15" id="KW-0479">Metal-binding</keyword>
<comment type="catalytic activity">
    <reaction evidence="12 13">
        <text>2 D-alanine + ATP = D-alanyl-D-alanine + ADP + phosphate + H(+)</text>
        <dbReference type="Rhea" id="RHEA:11224"/>
        <dbReference type="ChEBI" id="CHEBI:15378"/>
        <dbReference type="ChEBI" id="CHEBI:30616"/>
        <dbReference type="ChEBI" id="CHEBI:43474"/>
        <dbReference type="ChEBI" id="CHEBI:57416"/>
        <dbReference type="ChEBI" id="CHEBI:57822"/>
        <dbReference type="ChEBI" id="CHEBI:456216"/>
        <dbReference type="EC" id="6.3.2.4"/>
    </reaction>
</comment>
<keyword evidence="5 13" id="KW-0963">Cytoplasm</keyword>
<proteinExistence type="inferred from homology"/>
<dbReference type="PROSITE" id="PS50975">
    <property type="entry name" value="ATP_GRASP"/>
    <property type="match status" value="1"/>
</dbReference>
<dbReference type="Pfam" id="PF01820">
    <property type="entry name" value="Dala_Dala_lig_N"/>
    <property type="match status" value="1"/>
</dbReference>
<dbReference type="NCBIfam" id="NF002378">
    <property type="entry name" value="PRK01372.1"/>
    <property type="match status" value="1"/>
</dbReference>
<evidence type="ECO:0000256" key="3">
    <source>
        <dbReference type="ARBA" id="ARBA00010871"/>
    </source>
</evidence>
<comment type="function">
    <text evidence="13">Cell wall formation.</text>
</comment>
<dbReference type="GO" id="GO:0005524">
    <property type="term" value="F:ATP binding"/>
    <property type="evidence" value="ECO:0007669"/>
    <property type="project" value="UniProtKB-UniRule"/>
</dbReference>
<dbReference type="HAMAP" id="MF_00047">
    <property type="entry name" value="Dala_Dala_lig"/>
    <property type="match status" value="1"/>
</dbReference>
<comment type="cofactor">
    <cofactor evidence="1">
        <name>Mn(2+)</name>
        <dbReference type="ChEBI" id="CHEBI:29035"/>
    </cofactor>
</comment>